<evidence type="ECO:0000256" key="7">
    <source>
        <dbReference type="ARBA" id="ARBA00023004"/>
    </source>
</evidence>
<dbReference type="Proteomes" id="UP000823883">
    <property type="component" value="Unassembled WGS sequence"/>
</dbReference>
<keyword evidence="4" id="KW-0949">S-adenosyl-L-methionine</keyword>
<dbReference type="InterPro" id="IPR040074">
    <property type="entry name" value="BssD/PflA/YjjW"/>
</dbReference>
<evidence type="ECO:0000256" key="1">
    <source>
        <dbReference type="ARBA" id="ARBA00001966"/>
    </source>
</evidence>
<dbReference type="PIRSF" id="PIRSF000371">
    <property type="entry name" value="PFL_act_enz"/>
    <property type="match status" value="1"/>
</dbReference>
<dbReference type="InterPro" id="IPR017896">
    <property type="entry name" value="4Fe4S_Fe-S-bd"/>
</dbReference>
<keyword evidence="5" id="KW-0479">Metal-binding</keyword>
<dbReference type="CDD" id="cd01335">
    <property type="entry name" value="Radical_SAM"/>
    <property type="match status" value="1"/>
</dbReference>
<keyword evidence="6" id="KW-0560">Oxidoreductase</keyword>
<feature type="domain" description="4Fe-4S ferredoxin-type" evidence="10">
    <location>
        <begin position="32"/>
        <end position="64"/>
    </location>
</feature>
<keyword evidence="8" id="KW-0411">Iron-sulfur</keyword>
<organism evidence="12 13">
    <name type="scientific">Candidatus Lachnoclostridium pullistercoris</name>
    <dbReference type="NCBI Taxonomy" id="2838632"/>
    <lineage>
        <taxon>Bacteria</taxon>
        <taxon>Bacillati</taxon>
        <taxon>Bacillota</taxon>
        <taxon>Clostridia</taxon>
        <taxon>Lachnospirales</taxon>
        <taxon>Lachnospiraceae</taxon>
    </lineage>
</organism>
<keyword evidence="7" id="KW-0408">Iron</keyword>
<dbReference type="InterPro" id="IPR017900">
    <property type="entry name" value="4Fe4S_Fe_S_CS"/>
</dbReference>
<sequence>MTAPVNKIIPFSAVDGFGNRTAIFLQGCNQDCLYCHNPETIRLCVGCGACVDACPAGALSWAEEDGSRSKNACPAGSVSPGGPSSPDGLRRVSYNFERCVNCDTCIRICPNSASPKIRNLTPEELFDQVKPFFPFIDGITTSGGECGLYLEFLTEFYRLVKAAGKTTYMDTNGQIPLTGQEEFLAVTDKTMIDLKAGTDEDHRRLTGRDLGPVTDNIRLTAERGKLYEIRTVVVPGIVDSRKTVELGAGLIAPYPEVRYKLIKFRRYGVRENFSDTPEPSDELMEELKEIARKKGVKEVVIT</sequence>
<evidence type="ECO:0000256" key="2">
    <source>
        <dbReference type="ARBA" id="ARBA00009777"/>
    </source>
</evidence>
<dbReference type="GO" id="GO:0046872">
    <property type="term" value="F:metal ion binding"/>
    <property type="evidence" value="ECO:0007669"/>
    <property type="project" value="UniProtKB-KW"/>
</dbReference>
<comment type="caution">
    <text evidence="12">The sequence shown here is derived from an EMBL/GenBank/DDBJ whole genome shotgun (WGS) entry which is preliminary data.</text>
</comment>
<dbReference type="GO" id="GO:0016491">
    <property type="term" value="F:oxidoreductase activity"/>
    <property type="evidence" value="ECO:0007669"/>
    <property type="project" value="UniProtKB-KW"/>
</dbReference>
<gene>
    <name evidence="12" type="ORF">IAA04_12940</name>
</gene>
<reference evidence="12" key="2">
    <citation type="submission" date="2021-04" db="EMBL/GenBank/DDBJ databases">
        <authorList>
            <person name="Gilroy R."/>
        </authorList>
    </citation>
    <scope>NUCLEOTIDE SEQUENCE</scope>
    <source>
        <strain evidence="12">CHK183-5548</strain>
    </source>
</reference>
<proteinExistence type="inferred from homology"/>
<dbReference type="SFLD" id="SFLDS00029">
    <property type="entry name" value="Radical_SAM"/>
    <property type="match status" value="1"/>
</dbReference>
<dbReference type="InterPro" id="IPR007197">
    <property type="entry name" value="rSAM"/>
</dbReference>
<dbReference type="SFLD" id="SFLDG01066">
    <property type="entry name" value="organic_radical-activating_enz"/>
    <property type="match status" value="1"/>
</dbReference>
<dbReference type="GO" id="GO:0051539">
    <property type="term" value="F:4 iron, 4 sulfur cluster binding"/>
    <property type="evidence" value="ECO:0007669"/>
    <property type="project" value="UniProtKB-KW"/>
</dbReference>
<dbReference type="Gene3D" id="3.20.20.70">
    <property type="entry name" value="Aldolase class I"/>
    <property type="match status" value="1"/>
</dbReference>
<comment type="catalytic activity">
    <reaction evidence="9">
        <text>glycyl-[protein] + reduced [flavodoxin] + S-adenosyl-L-methionine = glycin-2-yl radical-[protein] + semiquinone [flavodoxin] + 5'-deoxyadenosine + L-methionine + H(+)</text>
        <dbReference type="Rhea" id="RHEA:61976"/>
        <dbReference type="Rhea" id="RHEA-COMP:10622"/>
        <dbReference type="Rhea" id="RHEA-COMP:14480"/>
        <dbReference type="Rhea" id="RHEA-COMP:15993"/>
        <dbReference type="Rhea" id="RHEA-COMP:15994"/>
        <dbReference type="ChEBI" id="CHEBI:15378"/>
        <dbReference type="ChEBI" id="CHEBI:17319"/>
        <dbReference type="ChEBI" id="CHEBI:29947"/>
        <dbReference type="ChEBI" id="CHEBI:32722"/>
        <dbReference type="ChEBI" id="CHEBI:57618"/>
        <dbReference type="ChEBI" id="CHEBI:57844"/>
        <dbReference type="ChEBI" id="CHEBI:59789"/>
        <dbReference type="ChEBI" id="CHEBI:140311"/>
    </reaction>
</comment>
<dbReference type="PANTHER" id="PTHR30352:SF13">
    <property type="entry name" value="GLYCYL-RADICAL ENZYME ACTIVATING ENZYME YJJW-RELATED"/>
    <property type="match status" value="1"/>
</dbReference>
<dbReference type="InterPro" id="IPR001989">
    <property type="entry name" value="Radical_activat_CS"/>
</dbReference>
<dbReference type="Pfam" id="PF12838">
    <property type="entry name" value="Fer4_7"/>
    <property type="match status" value="1"/>
</dbReference>
<feature type="domain" description="4Fe-4S ferredoxin-type" evidence="10">
    <location>
        <begin position="90"/>
        <end position="119"/>
    </location>
</feature>
<comment type="cofactor">
    <cofactor evidence="1">
        <name>[4Fe-4S] cluster</name>
        <dbReference type="ChEBI" id="CHEBI:49883"/>
    </cofactor>
</comment>
<dbReference type="InterPro" id="IPR012839">
    <property type="entry name" value="Organic_radical_activase"/>
</dbReference>
<evidence type="ECO:0000256" key="5">
    <source>
        <dbReference type="ARBA" id="ARBA00022723"/>
    </source>
</evidence>
<accession>A0A9D2PHH2</accession>
<comment type="similarity">
    <text evidence="2">Belongs to the organic radical-activating enzymes family.</text>
</comment>
<dbReference type="EMBL" id="DWWL01000085">
    <property type="protein sequence ID" value="HJC48948.1"/>
    <property type="molecule type" value="Genomic_DNA"/>
</dbReference>
<dbReference type="InterPro" id="IPR034457">
    <property type="entry name" value="Organic_radical-activating"/>
</dbReference>
<name>A0A9D2PHH2_9FIRM</name>
<evidence type="ECO:0000256" key="6">
    <source>
        <dbReference type="ARBA" id="ARBA00023002"/>
    </source>
</evidence>
<evidence type="ECO:0000256" key="8">
    <source>
        <dbReference type="ARBA" id="ARBA00023014"/>
    </source>
</evidence>
<evidence type="ECO:0000256" key="3">
    <source>
        <dbReference type="ARBA" id="ARBA00022485"/>
    </source>
</evidence>
<evidence type="ECO:0000313" key="12">
    <source>
        <dbReference type="EMBL" id="HJC48948.1"/>
    </source>
</evidence>
<dbReference type="PROSITE" id="PS00198">
    <property type="entry name" value="4FE4S_FER_1"/>
    <property type="match status" value="2"/>
</dbReference>
<evidence type="ECO:0000256" key="9">
    <source>
        <dbReference type="ARBA" id="ARBA00047365"/>
    </source>
</evidence>
<protein>
    <submittedName>
        <fullName evidence="12">YjjW family glycine radical enzyme activase</fullName>
    </submittedName>
</protein>
<evidence type="ECO:0000256" key="4">
    <source>
        <dbReference type="ARBA" id="ARBA00022691"/>
    </source>
</evidence>
<dbReference type="PROSITE" id="PS51918">
    <property type="entry name" value="RADICAL_SAM"/>
    <property type="match status" value="1"/>
</dbReference>
<dbReference type="PROSITE" id="PS51379">
    <property type="entry name" value="4FE4S_FER_2"/>
    <property type="match status" value="2"/>
</dbReference>
<dbReference type="SFLD" id="SFLDF00392">
    <property type="entry name" value="YjjI_activase"/>
    <property type="match status" value="1"/>
</dbReference>
<dbReference type="SUPFAM" id="SSF54862">
    <property type="entry name" value="4Fe-4S ferredoxins"/>
    <property type="match status" value="1"/>
</dbReference>
<dbReference type="AlphaFoldDB" id="A0A9D2PHH2"/>
<dbReference type="InterPro" id="IPR058240">
    <property type="entry name" value="rSAM_sf"/>
</dbReference>
<dbReference type="NCBIfam" id="TIGR04041">
    <property type="entry name" value="activase_YjjW"/>
    <property type="match status" value="1"/>
</dbReference>
<dbReference type="PANTHER" id="PTHR30352">
    <property type="entry name" value="PYRUVATE FORMATE-LYASE-ACTIVATING ENZYME"/>
    <property type="match status" value="1"/>
</dbReference>
<dbReference type="Gene3D" id="3.30.70.20">
    <property type="match status" value="1"/>
</dbReference>
<dbReference type="SUPFAM" id="SSF102114">
    <property type="entry name" value="Radical SAM enzymes"/>
    <property type="match status" value="1"/>
</dbReference>
<reference evidence="12" key="1">
    <citation type="journal article" date="2021" name="PeerJ">
        <title>Extensive microbial diversity within the chicken gut microbiome revealed by metagenomics and culture.</title>
        <authorList>
            <person name="Gilroy R."/>
            <person name="Ravi A."/>
            <person name="Getino M."/>
            <person name="Pursley I."/>
            <person name="Horton D.L."/>
            <person name="Alikhan N.F."/>
            <person name="Baker D."/>
            <person name="Gharbi K."/>
            <person name="Hall N."/>
            <person name="Watson M."/>
            <person name="Adriaenssens E.M."/>
            <person name="Foster-Nyarko E."/>
            <person name="Jarju S."/>
            <person name="Secka A."/>
            <person name="Antonio M."/>
            <person name="Oren A."/>
            <person name="Chaudhuri R.R."/>
            <person name="La Ragione R."/>
            <person name="Hildebrand F."/>
            <person name="Pallen M.J."/>
        </authorList>
    </citation>
    <scope>NUCLEOTIDE SEQUENCE</scope>
    <source>
        <strain evidence="12">CHK183-5548</strain>
    </source>
</reference>
<evidence type="ECO:0000259" key="11">
    <source>
        <dbReference type="PROSITE" id="PS51918"/>
    </source>
</evidence>
<evidence type="ECO:0000313" key="13">
    <source>
        <dbReference type="Proteomes" id="UP000823883"/>
    </source>
</evidence>
<keyword evidence="3" id="KW-0004">4Fe-4S</keyword>
<dbReference type="InterPro" id="IPR013785">
    <property type="entry name" value="Aldolase_TIM"/>
</dbReference>
<dbReference type="SFLD" id="SFLDG01118">
    <property type="entry name" value="activating_enzymes__group_2"/>
    <property type="match status" value="1"/>
</dbReference>
<dbReference type="PROSITE" id="PS01087">
    <property type="entry name" value="RADICAL_ACTIVATING"/>
    <property type="match status" value="1"/>
</dbReference>
<feature type="domain" description="Radical SAM core" evidence="11">
    <location>
        <begin position="14"/>
        <end position="293"/>
    </location>
</feature>
<evidence type="ECO:0000259" key="10">
    <source>
        <dbReference type="PROSITE" id="PS51379"/>
    </source>
</evidence>
<dbReference type="InterPro" id="IPR023912">
    <property type="entry name" value="YjjW_bact"/>
</dbReference>